<sequence length="401" mass="44941">MSRSKDNRAENITDLRQLRKERSRRRAWKRLGIFLGILLGAWLVVSGVQGFFSGTYIEDINSFLAMYLPGDGFPVEVTGSDVVSLQNAGGDLAVIGQNRVLYYNPNGRKVREIRHNLYNVDGTCYRSKTLLYDRGGNDLKVYSGEKELFSQSYAKSIYCAELSSSGSLAVATRSDTHTSQVTVYNDKFASIYEWYSAEGYVLDLCLPASGEVLAAATLEAQDGQLVSSVNLLDLTRKQETRRMDFTGEIIVDMAVSGGDQNLYVLTDKKFYEISLSAATVLNTYDFSAQGLWYYHFDEGIFTLVTGNYVEERSLNVLRLTPGFAEPRYAACTDHFIDVRSDSGHTYVLTDNELHVYDAQMQPEAVYDTPDASSLELIGDDVYYLTGSSLEKLSHQQQKEEE</sequence>
<dbReference type="Pfam" id="PF18975">
    <property type="entry name" value="DUF5711"/>
    <property type="match status" value="1"/>
</dbReference>
<protein>
    <submittedName>
        <fullName evidence="2">Uncharacterized protein</fullName>
    </submittedName>
</protein>
<keyword evidence="1" id="KW-0472">Membrane</keyword>
<comment type="caution">
    <text evidence="2">The sequence shown here is derived from an EMBL/GenBank/DDBJ whole genome shotgun (WGS) entry which is preliminary data.</text>
</comment>
<dbReference type="SUPFAM" id="SSF69322">
    <property type="entry name" value="Tricorn protease domain 2"/>
    <property type="match status" value="1"/>
</dbReference>
<organism evidence="2 3">
    <name type="scientific">Hydrogenoanaerobacterium saccharovorans</name>
    <dbReference type="NCBI Taxonomy" id="474960"/>
    <lineage>
        <taxon>Bacteria</taxon>
        <taxon>Bacillati</taxon>
        <taxon>Bacillota</taxon>
        <taxon>Clostridia</taxon>
        <taxon>Eubacteriales</taxon>
        <taxon>Oscillospiraceae</taxon>
        <taxon>Hydrogenoanaerobacterium</taxon>
    </lineage>
</organism>
<dbReference type="Proteomes" id="UP000724149">
    <property type="component" value="Unassembled WGS sequence"/>
</dbReference>
<evidence type="ECO:0000313" key="3">
    <source>
        <dbReference type="Proteomes" id="UP000724149"/>
    </source>
</evidence>
<gene>
    <name evidence="2" type="ORF">H9X81_06470</name>
</gene>
<accession>A0ABS2GMK7</accession>
<dbReference type="RefSeq" id="WP_204720700.1">
    <property type="nucleotide sequence ID" value="NZ_JACSNR010000005.1"/>
</dbReference>
<dbReference type="InterPro" id="IPR043765">
    <property type="entry name" value="DUF5711"/>
</dbReference>
<evidence type="ECO:0000256" key="1">
    <source>
        <dbReference type="SAM" id="Phobius"/>
    </source>
</evidence>
<feature type="transmembrane region" description="Helical" evidence="1">
    <location>
        <begin position="31"/>
        <end position="52"/>
    </location>
</feature>
<dbReference type="EMBL" id="JACSNR010000005">
    <property type="protein sequence ID" value="MBM6923331.1"/>
    <property type="molecule type" value="Genomic_DNA"/>
</dbReference>
<evidence type="ECO:0000313" key="2">
    <source>
        <dbReference type="EMBL" id="MBM6923331.1"/>
    </source>
</evidence>
<keyword evidence="3" id="KW-1185">Reference proteome</keyword>
<dbReference type="Gene3D" id="2.120.10.30">
    <property type="entry name" value="TolB, C-terminal domain"/>
    <property type="match status" value="1"/>
</dbReference>
<dbReference type="InterPro" id="IPR011042">
    <property type="entry name" value="6-blade_b-propeller_TolB-like"/>
</dbReference>
<reference evidence="2 3" key="1">
    <citation type="journal article" date="2021" name="Sci. Rep.">
        <title>The distribution of antibiotic resistance genes in chicken gut microbiota commensals.</title>
        <authorList>
            <person name="Juricova H."/>
            <person name="Matiasovicova J."/>
            <person name="Kubasova T."/>
            <person name="Cejkova D."/>
            <person name="Rychlik I."/>
        </authorList>
    </citation>
    <scope>NUCLEOTIDE SEQUENCE [LARGE SCALE GENOMIC DNA]</scope>
    <source>
        <strain evidence="2 3">An564</strain>
    </source>
</reference>
<proteinExistence type="predicted"/>
<keyword evidence="1" id="KW-1133">Transmembrane helix</keyword>
<name>A0ABS2GMK7_9FIRM</name>
<keyword evidence="1" id="KW-0812">Transmembrane</keyword>